<feature type="transmembrane region" description="Helical" evidence="1">
    <location>
        <begin position="418"/>
        <end position="436"/>
    </location>
</feature>
<accession>A0A4R1Q8B5</accession>
<name>A0A4R1Q8B5_9FIRM</name>
<dbReference type="EMBL" id="SLUI01000003">
    <property type="protein sequence ID" value="TCL38591.1"/>
    <property type="molecule type" value="Genomic_DNA"/>
</dbReference>
<evidence type="ECO:0000313" key="3">
    <source>
        <dbReference type="Proteomes" id="UP000295063"/>
    </source>
</evidence>
<dbReference type="PANTHER" id="PTHR36178">
    <property type="entry name" value="SLR0625 PROTEIN"/>
    <property type="match status" value="1"/>
</dbReference>
<dbReference type="RefSeq" id="WP_132076586.1">
    <property type="nucleotide sequence ID" value="NZ_DALYTA010000011.1"/>
</dbReference>
<keyword evidence="1" id="KW-0472">Membrane</keyword>
<feature type="transmembrane region" description="Helical" evidence="1">
    <location>
        <begin position="64"/>
        <end position="84"/>
    </location>
</feature>
<feature type="transmembrane region" description="Helical" evidence="1">
    <location>
        <begin position="168"/>
        <end position="188"/>
    </location>
</feature>
<comment type="caution">
    <text evidence="2">The sequence shown here is derived from an EMBL/GenBank/DDBJ whole genome shotgun (WGS) entry which is preliminary data.</text>
</comment>
<protein>
    <submittedName>
        <fullName evidence="2">ESS family glutamate:Na+ symporter</fullName>
    </submittedName>
</protein>
<dbReference type="Pfam" id="PF03616">
    <property type="entry name" value="Glt_symporter"/>
    <property type="match status" value="1"/>
</dbReference>
<dbReference type="OrthoDB" id="9801557at2"/>
<dbReference type="GO" id="GO:0016020">
    <property type="term" value="C:membrane"/>
    <property type="evidence" value="ECO:0007669"/>
    <property type="project" value="InterPro"/>
</dbReference>
<dbReference type="AlphaFoldDB" id="A0A4R1Q8B5"/>
<feature type="transmembrane region" description="Helical" evidence="1">
    <location>
        <begin position="358"/>
        <end position="379"/>
    </location>
</feature>
<reference evidence="2 3" key="1">
    <citation type="submission" date="2019-03" db="EMBL/GenBank/DDBJ databases">
        <title>Genomic Encyclopedia of Type Strains, Phase IV (KMG-IV): sequencing the most valuable type-strain genomes for metagenomic binning, comparative biology and taxonomic classification.</title>
        <authorList>
            <person name="Goeker M."/>
        </authorList>
    </citation>
    <scope>NUCLEOTIDE SEQUENCE [LARGE SCALE GENOMIC DNA]</scope>
    <source>
        <strain evidence="2 3">DSM 15969</strain>
    </source>
</reference>
<sequence>MAYNVYSLLMDVAFASGFILVGQLLRAKVKIFQEFFMPASLIAGLLGFVCGPSVLNVVPFSNQVGSYSGLLIIVVFVSMGIRGLHMSTKGWKEDVERIGSYLCFRESSYMLQYTLPILFSLYVMSQVFSDLHPGFGFLLGAGWAGGPGTAAAIGSTFAKYGWADATDLGITSATVGILTGIFGGMLLIKWATKKGITNYITDFGDLPKELQTGLIPPEKRESMGQETISEISLDSLAWHMAFLLLPAGLGYMLAGYISKLYDLGIPSFSCAFLVALLFSVLLEKGGAKKYIDFKITSSIAGCASDYLIFFGVTAIKLSIIIKYALPLATLLLFGMVLIIGSFLFLAPRMNNKDWFERGMFVFGYLTGVYANSFILSRIVDPDRKSKTFEDTAICAPLTSPVDIMVITFGPILLSTGQIGTFLSFAFAYLLFFFFLARIMKWWYADRPLIRRGIDL</sequence>
<dbReference type="PANTHER" id="PTHR36178:SF1">
    <property type="entry name" value="SODIUM_GLUTAMATE SYMPORTER"/>
    <property type="match status" value="1"/>
</dbReference>
<dbReference type="GO" id="GO:0015813">
    <property type="term" value="P:L-glutamate transmembrane transport"/>
    <property type="evidence" value="ECO:0007669"/>
    <property type="project" value="InterPro"/>
</dbReference>
<keyword evidence="3" id="KW-1185">Reference proteome</keyword>
<feature type="transmembrane region" description="Helical" evidence="1">
    <location>
        <begin position="6"/>
        <end position="25"/>
    </location>
</feature>
<proteinExistence type="predicted"/>
<feature type="transmembrane region" description="Helical" evidence="1">
    <location>
        <begin position="327"/>
        <end position="346"/>
    </location>
</feature>
<gene>
    <name evidence="2" type="ORF">EV210_10363</name>
</gene>
<feature type="transmembrane region" description="Helical" evidence="1">
    <location>
        <begin position="110"/>
        <end position="128"/>
    </location>
</feature>
<feature type="transmembrane region" description="Helical" evidence="1">
    <location>
        <begin position="303"/>
        <end position="321"/>
    </location>
</feature>
<feature type="transmembrane region" description="Helical" evidence="1">
    <location>
        <begin position="37"/>
        <end position="58"/>
    </location>
</feature>
<feature type="transmembrane region" description="Helical" evidence="1">
    <location>
        <begin position="263"/>
        <end position="282"/>
    </location>
</feature>
<dbReference type="GO" id="GO:0015501">
    <property type="term" value="F:glutamate:sodium symporter activity"/>
    <property type="evidence" value="ECO:0007669"/>
    <property type="project" value="InterPro"/>
</dbReference>
<evidence type="ECO:0000313" key="2">
    <source>
        <dbReference type="EMBL" id="TCL38591.1"/>
    </source>
</evidence>
<feature type="transmembrane region" description="Helical" evidence="1">
    <location>
        <begin position="236"/>
        <end position="257"/>
    </location>
</feature>
<keyword evidence="1" id="KW-1133">Transmembrane helix</keyword>
<dbReference type="Proteomes" id="UP000295063">
    <property type="component" value="Unassembled WGS sequence"/>
</dbReference>
<dbReference type="InterPro" id="IPR004445">
    <property type="entry name" value="GltS"/>
</dbReference>
<keyword evidence="1" id="KW-0812">Transmembrane</keyword>
<evidence type="ECO:0000256" key="1">
    <source>
        <dbReference type="SAM" id="Phobius"/>
    </source>
</evidence>
<organism evidence="2 3">
    <name type="scientific">Anaerospora hongkongensis</name>
    <dbReference type="NCBI Taxonomy" id="244830"/>
    <lineage>
        <taxon>Bacteria</taxon>
        <taxon>Bacillati</taxon>
        <taxon>Bacillota</taxon>
        <taxon>Negativicutes</taxon>
        <taxon>Selenomonadales</taxon>
        <taxon>Sporomusaceae</taxon>
        <taxon>Anaerospora</taxon>
    </lineage>
</organism>